<dbReference type="InterPro" id="IPR015943">
    <property type="entry name" value="WD40/YVTN_repeat-like_dom_sf"/>
</dbReference>
<dbReference type="SUPFAM" id="SSF50998">
    <property type="entry name" value="Quinoprotein alcohol dehydrogenase-like"/>
    <property type="match status" value="2"/>
</dbReference>
<feature type="domain" description="Pyrrolo-quinoline quinone repeat" evidence="2">
    <location>
        <begin position="321"/>
        <end position="459"/>
    </location>
</feature>
<dbReference type="STRING" id="1230458.C484_20907"/>
<dbReference type="AlphaFoldDB" id="L9ZIU6"/>
<dbReference type="InterPro" id="IPR011047">
    <property type="entry name" value="Quinoprotein_ADH-like_sf"/>
</dbReference>
<evidence type="ECO:0000313" key="3">
    <source>
        <dbReference type="EMBL" id="ELY85063.1"/>
    </source>
</evidence>
<evidence type="ECO:0000313" key="4">
    <source>
        <dbReference type="Proteomes" id="UP000011648"/>
    </source>
</evidence>
<dbReference type="Gene3D" id="2.130.10.10">
    <property type="entry name" value="YVTN repeat-like/Quinoprotein amine dehydrogenase"/>
    <property type="match status" value="2"/>
</dbReference>
<dbReference type="InterPro" id="IPR002372">
    <property type="entry name" value="PQQ_rpt_dom"/>
</dbReference>
<proteinExistence type="predicted"/>
<dbReference type="EMBL" id="AOIL01000069">
    <property type="protein sequence ID" value="ELY85063.1"/>
    <property type="molecule type" value="Genomic_DNA"/>
</dbReference>
<dbReference type="PANTHER" id="PTHR34512">
    <property type="entry name" value="CELL SURFACE PROTEIN"/>
    <property type="match status" value="1"/>
</dbReference>
<name>L9ZIU6_9EURY</name>
<feature type="region of interest" description="Disordered" evidence="1">
    <location>
        <begin position="277"/>
        <end position="298"/>
    </location>
</feature>
<dbReference type="InterPro" id="IPR018391">
    <property type="entry name" value="PQQ_b-propeller_rpt"/>
</dbReference>
<dbReference type="OrthoDB" id="167404at2157"/>
<reference evidence="3 4" key="1">
    <citation type="journal article" date="2014" name="PLoS Genet.">
        <title>Phylogenetically driven sequencing of extremely halophilic archaea reveals strategies for static and dynamic osmo-response.</title>
        <authorList>
            <person name="Becker E.A."/>
            <person name="Seitzer P.M."/>
            <person name="Tritt A."/>
            <person name="Larsen D."/>
            <person name="Krusor M."/>
            <person name="Yao A.I."/>
            <person name="Wu D."/>
            <person name="Madern D."/>
            <person name="Eisen J.A."/>
            <person name="Darling A.E."/>
            <person name="Facciotti M.T."/>
        </authorList>
    </citation>
    <scope>NUCLEOTIDE SEQUENCE [LARGE SCALE GENOMIC DNA]</scope>
    <source>
        <strain evidence="3 4">DSM 12281</strain>
    </source>
</reference>
<dbReference type="Gene3D" id="2.140.10.10">
    <property type="entry name" value="Quinoprotein alcohol dehydrogenase-like superfamily"/>
    <property type="match status" value="1"/>
</dbReference>
<dbReference type="RefSeq" id="WP_006827748.1">
    <property type="nucleotide sequence ID" value="NZ_AOIL01000069.1"/>
</dbReference>
<dbReference type="PATRIC" id="fig|1230458.4.peg.4212"/>
<organism evidence="3 4">
    <name type="scientific">Natrialba taiwanensis DSM 12281</name>
    <dbReference type="NCBI Taxonomy" id="1230458"/>
    <lineage>
        <taxon>Archaea</taxon>
        <taxon>Methanobacteriati</taxon>
        <taxon>Methanobacteriota</taxon>
        <taxon>Stenosarchaea group</taxon>
        <taxon>Halobacteria</taxon>
        <taxon>Halobacteriales</taxon>
        <taxon>Natrialbaceae</taxon>
        <taxon>Natrialba</taxon>
    </lineage>
</organism>
<evidence type="ECO:0000256" key="1">
    <source>
        <dbReference type="SAM" id="MobiDB-lite"/>
    </source>
</evidence>
<evidence type="ECO:0000259" key="2">
    <source>
        <dbReference type="Pfam" id="PF13360"/>
    </source>
</evidence>
<sequence>MKNSVENVSRRAVLAGAGSLLGAGCLGAERTPGTSDTDWRMYGRDPGRTRFVPNASLPRDGVDIAWERSVSASGWYPPVVANETVYCQYSNGLFVLDAATGEGTRASTYGPFGRDILPMAFASTELYRDGVLVVPYGTVIGGYAADRGGWPDSVSGIGQERARWWLDGDSTSASRLPPRASAGEWLGSPLVVDGTLVSLHPRSAALSASDSDDGSNRWRFDLETVAADGYVASPVGHVVDTTTGTAVVKLRTRREEAAVVVPLLVGISSENGSLEWRTTTDEVSSGDTKPGVEPADSLTTRDGTVYTIDWNTSTRALRLCELDAATGELGWTKSLDRSEHIGVAVDEARLYHVGLIDREEMPETFRIVALDRDSGSRRWAVTIDDAPLVPRLPYGAPPTVADEHLLVPGKRGLHALDRGTGETLWTFTEMVPTSGGGSVERSGMTPAVVTDDRIVIGTTLALYGLE</sequence>
<gene>
    <name evidence="3" type="ORF">C484_20907</name>
</gene>
<dbReference type="PANTHER" id="PTHR34512:SF30">
    <property type="entry name" value="OUTER MEMBRANE PROTEIN ASSEMBLY FACTOR BAMB"/>
    <property type="match status" value="1"/>
</dbReference>
<dbReference type="SMART" id="SM00564">
    <property type="entry name" value="PQQ"/>
    <property type="match status" value="4"/>
</dbReference>
<comment type="caution">
    <text evidence="3">The sequence shown here is derived from an EMBL/GenBank/DDBJ whole genome shotgun (WGS) entry which is preliminary data.</text>
</comment>
<protein>
    <recommendedName>
        <fullName evidence="2">Pyrrolo-quinoline quinone repeat domain-containing protein</fullName>
    </recommendedName>
</protein>
<dbReference type="Pfam" id="PF13360">
    <property type="entry name" value="PQQ_2"/>
    <property type="match status" value="1"/>
</dbReference>
<accession>L9ZIU6</accession>
<dbReference type="PROSITE" id="PS51257">
    <property type="entry name" value="PROKAR_LIPOPROTEIN"/>
    <property type="match status" value="1"/>
</dbReference>
<keyword evidence="4" id="KW-1185">Reference proteome</keyword>
<dbReference type="Proteomes" id="UP000011648">
    <property type="component" value="Unassembled WGS sequence"/>
</dbReference>